<dbReference type="InterPro" id="IPR011011">
    <property type="entry name" value="Znf_FYVE_PHD"/>
</dbReference>
<dbReference type="InterPro" id="IPR023393">
    <property type="entry name" value="START-like_dom_sf"/>
</dbReference>
<dbReference type="SUPFAM" id="SSF57903">
    <property type="entry name" value="FYVE/PHD zinc finger"/>
    <property type="match status" value="1"/>
</dbReference>
<feature type="region of interest" description="Disordered" evidence="1">
    <location>
        <begin position="308"/>
        <end position="328"/>
    </location>
</feature>
<dbReference type="SUPFAM" id="SSF55961">
    <property type="entry name" value="Bet v1-like"/>
    <property type="match status" value="1"/>
</dbReference>
<name>A0A8S9U6Q5_PHYIN</name>
<feature type="compositionally biased region" description="Basic and acidic residues" evidence="1">
    <location>
        <begin position="23"/>
        <end position="40"/>
    </location>
</feature>
<evidence type="ECO:0000256" key="1">
    <source>
        <dbReference type="SAM" id="MobiDB-lite"/>
    </source>
</evidence>
<accession>A0A8S9U6Q5</accession>
<gene>
    <name evidence="2" type="ORF">GN958_ATG14571</name>
</gene>
<dbReference type="OMA" id="ASCAMMF"/>
<dbReference type="Gene3D" id="3.30.530.20">
    <property type="match status" value="1"/>
</dbReference>
<feature type="region of interest" description="Disordered" evidence="1">
    <location>
        <begin position="1"/>
        <end position="47"/>
    </location>
</feature>
<protein>
    <recommendedName>
        <fullName evidence="4">FYVE-type domain-containing protein</fullName>
    </recommendedName>
</protein>
<dbReference type="PANTHER" id="PTHR13510">
    <property type="entry name" value="FYVE-FINGER-CONTAINING RAB5 EFFECTOR PROTEIN RABENOSYN-5-RELATED"/>
    <property type="match status" value="1"/>
</dbReference>
<dbReference type="PANTHER" id="PTHR13510:SF44">
    <property type="entry name" value="RABENOSYN-5"/>
    <property type="match status" value="1"/>
</dbReference>
<dbReference type="Proteomes" id="UP000704712">
    <property type="component" value="Unassembled WGS sequence"/>
</dbReference>
<evidence type="ECO:0000313" key="2">
    <source>
        <dbReference type="EMBL" id="KAF4136230.1"/>
    </source>
</evidence>
<evidence type="ECO:0000313" key="3">
    <source>
        <dbReference type="Proteomes" id="UP000704712"/>
    </source>
</evidence>
<reference evidence="2" key="1">
    <citation type="submission" date="2020-03" db="EMBL/GenBank/DDBJ databases">
        <title>Hybrid Assembly of Korean Phytophthora infestans isolates.</title>
        <authorList>
            <person name="Prokchorchik M."/>
            <person name="Lee Y."/>
            <person name="Seo J."/>
            <person name="Cho J.-H."/>
            <person name="Park Y.-E."/>
            <person name="Jang D.-C."/>
            <person name="Im J.-S."/>
            <person name="Choi J.-G."/>
            <person name="Park H.-J."/>
            <person name="Lee G.-B."/>
            <person name="Lee Y.-G."/>
            <person name="Hong S.-Y."/>
            <person name="Cho K."/>
            <person name="Sohn K.H."/>
        </authorList>
    </citation>
    <scope>NUCLEOTIDE SEQUENCE</scope>
    <source>
        <strain evidence="2">KR_2_A2</strain>
    </source>
</reference>
<proteinExistence type="predicted"/>
<sequence length="439" mass="48859">MAAPTHARRATTLPDDGTPMDSRPNHVDRRPTVPEEHDYDSTVPQPKTMSTPKLYLIEGEAQAFRHLAHSIVSRTLAHECEFRQLGCPEPNSKEWKLLKRQDDLSVYKQRGSSDSKTYTVKCVGSLEGTLEDILYGTHSKNRDEMHATAAYLHSSHMDCAVLNVLDSGTDEDPYRQLALKWFIAETFGDARLVKHRDWFNIESTGMGTDTWGRRFGYFLAKFVDHPGCPPMPEDSDVIRGKMAMCCIYRQEPGSKIVDVYAKGSIDLGGGMPAFITSSASCAMMFNMAVSMESAESKRLTKLALQHAQREAKEKERKAEAEEEDAIERSQKLTTESVIDLLAASVISSSTTSSNEGKMKASKATRVPCHVCGKKPVMSKFVRSSHRKCGICKERACSKCNIKRKLFGRAGPVTVSCCKVCILESKRLSIDPREPCPILP</sequence>
<comment type="caution">
    <text evidence="2">The sequence shown here is derived from an EMBL/GenBank/DDBJ whole genome shotgun (WGS) entry which is preliminary data.</text>
</comment>
<organism evidence="2 3">
    <name type="scientific">Phytophthora infestans</name>
    <name type="common">Potato late blight agent</name>
    <name type="synonym">Botrytis infestans</name>
    <dbReference type="NCBI Taxonomy" id="4787"/>
    <lineage>
        <taxon>Eukaryota</taxon>
        <taxon>Sar</taxon>
        <taxon>Stramenopiles</taxon>
        <taxon>Oomycota</taxon>
        <taxon>Peronosporomycetes</taxon>
        <taxon>Peronosporales</taxon>
        <taxon>Peronosporaceae</taxon>
        <taxon>Phytophthora</taxon>
    </lineage>
</organism>
<dbReference type="AlphaFoldDB" id="A0A8S9U6Q5"/>
<dbReference type="InterPro" id="IPR052727">
    <property type="entry name" value="Rab4/Rab5_effector"/>
</dbReference>
<feature type="compositionally biased region" description="Basic and acidic residues" evidence="1">
    <location>
        <begin position="308"/>
        <end position="319"/>
    </location>
</feature>
<evidence type="ECO:0008006" key="4">
    <source>
        <dbReference type="Google" id="ProtNLM"/>
    </source>
</evidence>
<dbReference type="EMBL" id="JAACNO010001981">
    <property type="protein sequence ID" value="KAF4136230.1"/>
    <property type="molecule type" value="Genomic_DNA"/>
</dbReference>